<comment type="similarity">
    <text evidence="4">Belongs to the PEP-utilizing enzyme family.</text>
</comment>
<keyword evidence="17" id="KW-0670">Pyruvate</keyword>
<evidence type="ECO:0000313" key="18">
    <source>
        <dbReference type="Proteomes" id="UP000011531"/>
    </source>
</evidence>
<comment type="catalytic activity">
    <reaction evidence="13">
        <text>pyruvate + ATP + H2O = phosphoenolpyruvate + AMP + phosphate + 2 H(+)</text>
        <dbReference type="Rhea" id="RHEA:11364"/>
        <dbReference type="ChEBI" id="CHEBI:15361"/>
        <dbReference type="ChEBI" id="CHEBI:15377"/>
        <dbReference type="ChEBI" id="CHEBI:15378"/>
        <dbReference type="ChEBI" id="CHEBI:30616"/>
        <dbReference type="ChEBI" id="CHEBI:43474"/>
        <dbReference type="ChEBI" id="CHEBI:58702"/>
        <dbReference type="ChEBI" id="CHEBI:456215"/>
        <dbReference type="EC" id="2.7.9.2"/>
    </reaction>
</comment>
<dbReference type="PANTHER" id="PTHR43030:SF1">
    <property type="entry name" value="PHOSPHOENOLPYRUVATE SYNTHASE"/>
    <property type="match status" value="1"/>
</dbReference>
<reference evidence="17 18" key="1">
    <citation type="journal article" date="2014" name="PLoS Genet.">
        <title>Phylogenetically driven sequencing of extremely halophilic archaea reveals strategies for static and dynamic osmo-response.</title>
        <authorList>
            <person name="Becker E.A."/>
            <person name="Seitzer P.M."/>
            <person name="Tritt A."/>
            <person name="Larsen D."/>
            <person name="Krusor M."/>
            <person name="Yao A.I."/>
            <person name="Wu D."/>
            <person name="Madern D."/>
            <person name="Eisen J.A."/>
            <person name="Darling A.E."/>
            <person name="Facciotti M.T."/>
        </authorList>
    </citation>
    <scope>NUCLEOTIDE SEQUENCE [LARGE SCALE GENOMIC DNA]</scope>
    <source>
        <strain evidence="17 18">DSM 18795</strain>
    </source>
</reference>
<evidence type="ECO:0000259" key="16">
    <source>
        <dbReference type="Pfam" id="PF01326"/>
    </source>
</evidence>
<evidence type="ECO:0000256" key="5">
    <source>
        <dbReference type="ARBA" id="ARBA00011996"/>
    </source>
</evidence>
<dbReference type="UniPathway" id="UPA00138"/>
<evidence type="ECO:0000256" key="14">
    <source>
        <dbReference type="ARBA" id="ARBA00071420"/>
    </source>
</evidence>
<comment type="cofactor">
    <cofactor evidence="1">
        <name>Mg(2+)</name>
        <dbReference type="ChEBI" id="CHEBI:18420"/>
    </cofactor>
</comment>
<keyword evidence="9" id="KW-0418">Kinase</keyword>
<dbReference type="Pfam" id="PF01326">
    <property type="entry name" value="PPDK_N"/>
    <property type="match status" value="1"/>
</dbReference>
<comment type="function">
    <text evidence="2">Catalyzes the phosphorylation of pyruvate to phosphoenolpyruvate.</text>
</comment>
<dbReference type="RefSeq" id="WP_008422412.1">
    <property type="nucleotide sequence ID" value="NZ_AOIA01000078.1"/>
</dbReference>
<evidence type="ECO:0000256" key="15">
    <source>
        <dbReference type="SAM" id="MobiDB-lite"/>
    </source>
</evidence>
<keyword evidence="8" id="KW-0547">Nucleotide-binding</keyword>
<evidence type="ECO:0000256" key="6">
    <source>
        <dbReference type="ARBA" id="ARBA00022679"/>
    </source>
</evidence>
<feature type="domain" description="Pyruvate phosphate dikinase AMP/ATP-binding" evidence="16">
    <location>
        <begin position="32"/>
        <end position="353"/>
    </location>
</feature>
<dbReference type="InterPro" id="IPR006319">
    <property type="entry name" value="PEP_synth"/>
</dbReference>
<dbReference type="EC" id="2.7.9.2" evidence="5"/>
<organism evidence="17 18">
    <name type="scientific">Natronococcus jeotgali DSM 18795</name>
    <dbReference type="NCBI Taxonomy" id="1227498"/>
    <lineage>
        <taxon>Archaea</taxon>
        <taxon>Methanobacteriati</taxon>
        <taxon>Methanobacteriota</taxon>
        <taxon>Stenosarchaea group</taxon>
        <taxon>Halobacteria</taxon>
        <taxon>Halobacteriales</taxon>
        <taxon>Natrialbaceae</taxon>
        <taxon>Natronococcus</taxon>
    </lineage>
</organism>
<dbReference type="Gene3D" id="3.30.1490.20">
    <property type="entry name" value="ATP-grasp fold, A domain"/>
    <property type="match status" value="1"/>
</dbReference>
<dbReference type="Gene3D" id="3.30.470.20">
    <property type="entry name" value="ATP-grasp fold, B domain"/>
    <property type="match status" value="1"/>
</dbReference>
<dbReference type="GO" id="GO:0046872">
    <property type="term" value="F:metal ion binding"/>
    <property type="evidence" value="ECO:0007669"/>
    <property type="project" value="UniProtKB-KW"/>
</dbReference>
<evidence type="ECO:0000256" key="7">
    <source>
        <dbReference type="ARBA" id="ARBA00022723"/>
    </source>
</evidence>
<dbReference type="PATRIC" id="fig|1227498.3.peg.1718"/>
<evidence type="ECO:0000256" key="2">
    <source>
        <dbReference type="ARBA" id="ARBA00002988"/>
    </source>
</evidence>
<keyword evidence="7" id="KW-0479">Metal-binding</keyword>
<dbReference type="Proteomes" id="UP000011531">
    <property type="component" value="Unassembled WGS sequence"/>
</dbReference>
<keyword evidence="10" id="KW-0067">ATP-binding</keyword>
<dbReference type="EMBL" id="AOIA01000078">
    <property type="protein sequence ID" value="ELY61996.1"/>
    <property type="molecule type" value="Genomic_DNA"/>
</dbReference>
<keyword evidence="11" id="KW-0460">Magnesium</keyword>
<name>L9XKS3_9EURY</name>
<feature type="region of interest" description="Disordered" evidence="15">
    <location>
        <begin position="335"/>
        <end position="367"/>
    </location>
</feature>
<dbReference type="PANTHER" id="PTHR43030">
    <property type="entry name" value="PHOSPHOENOLPYRUVATE SYNTHASE"/>
    <property type="match status" value="1"/>
</dbReference>
<gene>
    <name evidence="17" type="ORF">C492_08745</name>
</gene>
<dbReference type="InterPro" id="IPR002192">
    <property type="entry name" value="PPDK_AMP/ATP-bd"/>
</dbReference>
<evidence type="ECO:0000256" key="8">
    <source>
        <dbReference type="ARBA" id="ARBA00022741"/>
    </source>
</evidence>
<dbReference type="GO" id="GO:0008986">
    <property type="term" value="F:pyruvate, water dikinase activity"/>
    <property type="evidence" value="ECO:0007669"/>
    <property type="project" value="UniProtKB-EC"/>
</dbReference>
<evidence type="ECO:0000256" key="13">
    <source>
        <dbReference type="ARBA" id="ARBA00047700"/>
    </source>
</evidence>
<dbReference type="InterPro" id="IPR013815">
    <property type="entry name" value="ATP_grasp_subdomain_1"/>
</dbReference>
<sequence length="367" mass="41144">MRRLNGHYQQTMTDPTYTLHFDSEECTKDNIDLVGGKNASLGELMDIGKDVQVPPGFAVTTDFYEAFIDEQGLRGYITDRLSEIDVDDEGTAAEASEDIRKRIKDVAFPDFLVEELEESWDRLRSDVSTSDLRVAVRSSATAEDLPDSSFAGQQDTYLNVRDVESILQRTKACMASLFTTRAIVYREENGFDHDEVLISVGIQKMVDARTSGVMFTLNPANGDLSKVRIEANWGLGEAVVSGRVTPDSFLVDKPVYKIVDRDIQQKSMMITPTDNGIEEATVEDDKQDVPSLTANEIIDLTDLAKSIEKYYDEPQDIEWAIEEQDDDNQVFILQSRPETAWKQEDGQQSTDSEPDTSNAAHQVLDNL</sequence>
<evidence type="ECO:0000256" key="3">
    <source>
        <dbReference type="ARBA" id="ARBA00004742"/>
    </source>
</evidence>
<evidence type="ECO:0000256" key="9">
    <source>
        <dbReference type="ARBA" id="ARBA00022777"/>
    </source>
</evidence>
<dbReference type="SUPFAM" id="SSF56059">
    <property type="entry name" value="Glutathione synthetase ATP-binding domain-like"/>
    <property type="match status" value="1"/>
</dbReference>
<keyword evidence="6" id="KW-0808">Transferase</keyword>
<comment type="pathway">
    <text evidence="3">Carbohydrate biosynthesis; gluconeogenesis.</text>
</comment>
<comment type="caution">
    <text evidence="17">The sequence shown here is derived from an EMBL/GenBank/DDBJ whole genome shotgun (WGS) entry which is preliminary data.</text>
</comment>
<keyword evidence="18" id="KW-1185">Reference proteome</keyword>
<evidence type="ECO:0000256" key="1">
    <source>
        <dbReference type="ARBA" id="ARBA00001946"/>
    </source>
</evidence>
<dbReference type="GO" id="GO:0006094">
    <property type="term" value="P:gluconeogenesis"/>
    <property type="evidence" value="ECO:0007669"/>
    <property type="project" value="UniProtKB-UniPathway"/>
</dbReference>
<evidence type="ECO:0000256" key="12">
    <source>
        <dbReference type="ARBA" id="ARBA00033470"/>
    </source>
</evidence>
<proteinExistence type="inferred from homology"/>
<protein>
    <recommendedName>
        <fullName evidence="14">Probable phosphoenolpyruvate synthase</fullName>
        <ecNumber evidence="5">2.7.9.2</ecNumber>
    </recommendedName>
    <alternativeName>
        <fullName evidence="12">Pyruvate, water dikinase</fullName>
    </alternativeName>
</protein>
<accession>L9XKS3</accession>
<dbReference type="GO" id="GO:0005524">
    <property type="term" value="F:ATP binding"/>
    <property type="evidence" value="ECO:0007669"/>
    <property type="project" value="UniProtKB-KW"/>
</dbReference>
<dbReference type="FunFam" id="3.30.1490.20:FF:000010">
    <property type="entry name" value="Phosphoenolpyruvate synthase"/>
    <property type="match status" value="1"/>
</dbReference>
<feature type="compositionally biased region" description="Polar residues" evidence="15">
    <location>
        <begin position="346"/>
        <end position="360"/>
    </location>
</feature>
<evidence type="ECO:0000256" key="11">
    <source>
        <dbReference type="ARBA" id="ARBA00022842"/>
    </source>
</evidence>
<evidence type="ECO:0000256" key="10">
    <source>
        <dbReference type="ARBA" id="ARBA00022840"/>
    </source>
</evidence>
<dbReference type="AlphaFoldDB" id="L9XKS3"/>
<evidence type="ECO:0000313" key="17">
    <source>
        <dbReference type="EMBL" id="ELY61996.1"/>
    </source>
</evidence>
<dbReference type="STRING" id="1227498.C492_08745"/>
<evidence type="ECO:0000256" key="4">
    <source>
        <dbReference type="ARBA" id="ARBA00007837"/>
    </source>
</evidence>